<evidence type="ECO:0000259" key="7">
    <source>
        <dbReference type="PROSITE" id="PS51841"/>
    </source>
</evidence>
<dbReference type="Pfam" id="PF00932">
    <property type="entry name" value="LTD"/>
    <property type="match status" value="1"/>
</dbReference>
<sequence length="1557" mass="160085">MRNHPRLLLALLSAGLLLLTACPSEQCGNGRVEGKEQCDDGNTSNGDGCSRTCTNEVAPAVCGNGEAEVGEACDDGNSVNGDGCQNDCSVTKPGDEVLSVCGNGKREIFEACDDGNTTNGDGCESTCVVTPLAQTTCPGAASLPQPEEGATCKVTPGAADNKARLYMGVVLMDGKTLIGGQVLVDDKGVIACSSCDCSGVPAATGATSISCPQGVISPALINAHDHIDFQRGPENWTAERYEHRHDWRVGGAAHAGHTRIAAGSTATDLGVRWAELRQVMAGTTAIVSSGGRPGFLRDLNSFGTAQEGLGEPKVNFQTFPIGDSAGEELESGCGYKTPLDSPSAIPPLSAYMPHIAEGISTSARNEFLCLSGQGEGSKDVLTSRTAIIHGVGLTAVDIAKMAERGTGLIWSPRTNIALYGDTAMVTTYKQMGVNIALGTDWLQAGSMNILRELRCASYLNQSHYSQAFTDEELWRMVTVNAADLTDIWEKLGRIAPGKVADLAIFKLKDNAFSPHRAVIQANPDDVVLTVRGGKPLYGDKAVVDALTVGAADPCEELPVCGSTKAACVKSETGKTLAELRDANKSAYDLFFCSDTVPTNEPTCEPQRTATTPVAASQNGSTLYTGARRLADYDGDGVANAQDNCPIVFNPVRPMDNGAQADTDSDGVGDACDPCPLAANSTTCTAANPADEDGDGILSPNDNCPGVANADQEDTDGDFRGDVCDACPTENPGDSVCEVSLYDVKKPVNGVTPLMGYNVTIPSAVVTAIAGNSYFVQIPTAELTNGPEWSGAYVFNSSSTAIKPAVGDHIKITSALVADYFGQLQLTSVTFTKLGTAAQPTPIIVAPSDVNTGGSRAAALESVLVELHNVFVSKQEPTPGTADSAPTYEFVVDTHADGTEVQGVRVNDIIYRHPMPAVGTEYRKVRGILEWRNGNSKVEPRNVDDLLLPPPPLASLGSSSPQFIRESTTCSPNGCSLIGTKLLVTMAIAYPEDLEVTVGSSDTASLQVAQGGKVIIPKGLLSAEVKLIPLAAASSVTLTATLGPSSKQTTVRVLGTAEQPTLNGLTPRRVLTAPSNDVTLVASLDIPAPANTTLEFVVTPPELGSVEPATVTFGTDASVVPFTFKTSASATPGTSSGTITARFVGASTGVTSDIEVVASLPELVSITPSPVIVFQGTTQPFTVTLNGAAPGEMLVKLVAAPTTAGAAFGTVPVAVPVAAGASSATFDFAADATASGTGTIKASLGTKDATANVTVRLPYPKIASLSPTTAKMIPNALRTFTVKLDKNAEPGGFIVALTLTPSSLGTVPATVTIAEGSNTANVTFTSGAVDGTGKLEASNTLGAGSKASADITVETLPPHVVISEFAPQGPNSAGTGTTATNEFIELYNPTSEEVDLGGWVLQYKSATGSTYAGTYTLPTGAKIAPNGYYLVTAGGYIGTVTGDASYGTTLSMAAGATGGGHVRLGMPGTSVAIVDPLAVDTVGYGTGNSPEGTAITPMADVAGSFERKAYVTSTVASMASGGADVAKGNGYDSDNNSTDFVLRTVRDPQSSTSPTEQP</sequence>
<keyword evidence="4" id="KW-1015">Disulfide bond</keyword>
<dbReference type="InterPro" id="IPR036415">
    <property type="entry name" value="Lamin_tail_dom_sf"/>
</dbReference>
<dbReference type="Gene3D" id="3.20.20.140">
    <property type="entry name" value="Metal-dependent hydrolases"/>
    <property type="match status" value="1"/>
</dbReference>
<accession>A0ABT3ZYQ2</accession>
<dbReference type="SUPFAM" id="SSF103647">
    <property type="entry name" value="TSP type-3 repeat"/>
    <property type="match status" value="1"/>
</dbReference>
<comment type="caution">
    <text evidence="8">The sequence shown here is derived from an EMBL/GenBank/DDBJ whole genome shotgun (WGS) entry which is preliminary data.</text>
</comment>
<dbReference type="PANTHER" id="PTHR43794">
    <property type="entry name" value="AMINOHYDROLASE SSNA-RELATED"/>
    <property type="match status" value="1"/>
</dbReference>
<dbReference type="Pfam" id="PF13948">
    <property type="entry name" value="DUF4215"/>
    <property type="match status" value="1"/>
</dbReference>
<dbReference type="InterPro" id="IPR011059">
    <property type="entry name" value="Metal-dep_hydrolase_composite"/>
</dbReference>
<evidence type="ECO:0000256" key="1">
    <source>
        <dbReference type="ARBA" id="ARBA00022729"/>
    </source>
</evidence>
<dbReference type="Pfam" id="PF01979">
    <property type="entry name" value="Amidohydro_1"/>
    <property type="match status" value="1"/>
</dbReference>
<reference evidence="8 9" key="1">
    <citation type="submission" date="2022-11" db="EMBL/GenBank/DDBJ databases">
        <title>Minimal conservation of predation-associated metabolite biosynthetic gene clusters underscores biosynthetic potential of Myxococcota including descriptions for ten novel species: Archangium lansinium sp. nov., Myxococcus landrumus sp. nov., Nannocystis bai.</title>
        <authorList>
            <person name="Ahearne A."/>
            <person name="Stevens C."/>
            <person name="Phillips K."/>
        </authorList>
    </citation>
    <scope>NUCLEOTIDE SEQUENCE [LARGE SCALE GENOMIC DNA]</scope>
    <source>
        <strain evidence="8 9">MIWBW</strain>
    </source>
</reference>
<keyword evidence="9" id="KW-1185">Reference proteome</keyword>
<evidence type="ECO:0000256" key="6">
    <source>
        <dbReference type="SAM" id="SignalP"/>
    </source>
</evidence>
<feature type="compositionally biased region" description="Polar residues" evidence="5">
    <location>
        <begin position="1546"/>
        <end position="1557"/>
    </location>
</feature>
<evidence type="ECO:0000256" key="2">
    <source>
        <dbReference type="ARBA" id="ARBA00022737"/>
    </source>
</evidence>
<dbReference type="PANTHER" id="PTHR43794:SF11">
    <property type="entry name" value="AMIDOHYDROLASE-RELATED DOMAIN-CONTAINING PROTEIN"/>
    <property type="match status" value="1"/>
</dbReference>
<name>A0ABT3ZYQ2_9BACT</name>
<dbReference type="InterPro" id="IPR003367">
    <property type="entry name" value="Thrombospondin_3-like_rpt"/>
</dbReference>
<gene>
    <name evidence="8" type="ORF">OV287_06830</name>
</gene>
<feature type="domain" description="LTD" evidence="7">
    <location>
        <begin position="1346"/>
        <end position="1485"/>
    </location>
</feature>
<feature type="region of interest" description="Disordered" evidence="5">
    <location>
        <begin position="1522"/>
        <end position="1557"/>
    </location>
</feature>
<evidence type="ECO:0000256" key="4">
    <source>
        <dbReference type="ARBA" id="ARBA00023157"/>
    </source>
</evidence>
<keyword evidence="3" id="KW-0378">Hydrolase</keyword>
<feature type="chain" id="PRO_5046824930" evidence="6">
    <location>
        <begin position="27"/>
        <end position="1557"/>
    </location>
</feature>
<keyword evidence="2" id="KW-0677">Repeat</keyword>
<dbReference type="Gene3D" id="2.60.40.1260">
    <property type="entry name" value="Lamin Tail domain"/>
    <property type="match status" value="1"/>
</dbReference>
<evidence type="ECO:0000256" key="3">
    <source>
        <dbReference type="ARBA" id="ARBA00022801"/>
    </source>
</evidence>
<dbReference type="SUPFAM" id="SSF74853">
    <property type="entry name" value="Lamin A/C globular tail domain"/>
    <property type="match status" value="1"/>
</dbReference>
<dbReference type="InterPro" id="IPR032466">
    <property type="entry name" value="Metal_Hydrolase"/>
</dbReference>
<dbReference type="NCBIfam" id="TIGR02232">
    <property type="entry name" value="myxo_disulf_rpt"/>
    <property type="match status" value="3"/>
</dbReference>
<feature type="signal peptide" evidence="6">
    <location>
        <begin position="1"/>
        <end position="26"/>
    </location>
</feature>
<dbReference type="Proteomes" id="UP001207654">
    <property type="component" value="Unassembled WGS sequence"/>
</dbReference>
<dbReference type="Gene3D" id="4.10.1080.10">
    <property type="entry name" value="TSP type-3 repeat"/>
    <property type="match status" value="1"/>
</dbReference>
<dbReference type="Pfam" id="PF02412">
    <property type="entry name" value="TSP_3"/>
    <property type="match status" value="2"/>
</dbReference>
<evidence type="ECO:0000313" key="9">
    <source>
        <dbReference type="Proteomes" id="UP001207654"/>
    </source>
</evidence>
<evidence type="ECO:0000313" key="8">
    <source>
        <dbReference type="EMBL" id="MCY1074196.1"/>
    </source>
</evidence>
<protein>
    <submittedName>
        <fullName evidence="8">Lamin tail domain-containing protein</fullName>
    </submittedName>
</protein>
<keyword evidence="1 6" id="KW-0732">Signal</keyword>
<dbReference type="PROSITE" id="PS51841">
    <property type="entry name" value="LTD"/>
    <property type="match status" value="1"/>
</dbReference>
<dbReference type="InterPro" id="IPR011936">
    <property type="entry name" value="Myxo_disulph_rpt"/>
</dbReference>
<dbReference type="InterPro" id="IPR028974">
    <property type="entry name" value="TSP_type-3_rpt"/>
</dbReference>
<dbReference type="RefSeq" id="WP_267533174.1">
    <property type="nucleotide sequence ID" value="NZ_JAPNKA010000001.1"/>
</dbReference>
<dbReference type="InterPro" id="IPR001322">
    <property type="entry name" value="Lamin_tail_dom"/>
</dbReference>
<dbReference type="EMBL" id="JAPNKA010000001">
    <property type="protein sequence ID" value="MCY1074196.1"/>
    <property type="molecule type" value="Genomic_DNA"/>
</dbReference>
<proteinExistence type="predicted"/>
<dbReference type="PROSITE" id="PS51257">
    <property type="entry name" value="PROKAR_LIPOPROTEIN"/>
    <property type="match status" value="1"/>
</dbReference>
<evidence type="ECO:0000256" key="5">
    <source>
        <dbReference type="SAM" id="MobiDB-lite"/>
    </source>
</evidence>
<dbReference type="SUPFAM" id="SSF51556">
    <property type="entry name" value="Metallo-dependent hydrolases"/>
    <property type="match status" value="1"/>
</dbReference>
<dbReference type="InterPro" id="IPR006680">
    <property type="entry name" value="Amidohydro-rel"/>
</dbReference>
<dbReference type="InterPro" id="IPR050287">
    <property type="entry name" value="MTA/SAH_deaminase"/>
</dbReference>
<dbReference type="SUPFAM" id="SSF51338">
    <property type="entry name" value="Composite domain of metallo-dependent hydrolases"/>
    <property type="match status" value="1"/>
</dbReference>
<organism evidence="8 9">
    <name type="scientific">Archangium lansingense</name>
    <dbReference type="NCBI Taxonomy" id="2995310"/>
    <lineage>
        <taxon>Bacteria</taxon>
        <taxon>Pseudomonadati</taxon>
        <taxon>Myxococcota</taxon>
        <taxon>Myxococcia</taxon>
        <taxon>Myxococcales</taxon>
        <taxon>Cystobacterineae</taxon>
        <taxon>Archangiaceae</taxon>
        <taxon>Archangium</taxon>
    </lineage>
</organism>